<dbReference type="GO" id="GO:0007165">
    <property type="term" value="P:signal transduction"/>
    <property type="evidence" value="ECO:0007669"/>
    <property type="project" value="UniProtKB-KW"/>
</dbReference>
<dbReference type="Gene3D" id="3.30.450.20">
    <property type="entry name" value="PAS domain"/>
    <property type="match status" value="1"/>
</dbReference>
<keyword evidence="3" id="KW-0145">Chemotaxis</keyword>
<feature type="domain" description="Methyl-accepting transducer" evidence="10">
    <location>
        <begin position="273"/>
        <end position="495"/>
    </location>
</feature>
<keyword evidence="8" id="KW-0807">Transducer</keyword>
<comment type="subcellular location">
    <subcellularLocation>
        <location evidence="1">Cell membrane</location>
        <topology evidence="1">Multi-pass membrane protein</topology>
    </subcellularLocation>
</comment>
<feature type="transmembrane region" description="Helical" evidence="9">
    <location>
        <begin position="12"/>
        <end position="31"/>
    </location>
</feature>
<reference evidence="12" key="1">
    <citation type="journal article" date="2023" name="Int. J. Syst. Evol. Microbiol.">
        <title>Mesoterricola silvestris gen. nov., sp. nov., Mesoterricola sediminis sp. nov., Geothrix oryzae sp. nov., Geothrix edaphica sp. nov., Geothrix rubra sp. nov., and Geothrix limicola sp. nov., six novel members of Acidobacteriota isolated from soils.</title>
        <authorList>
            <person name="Itoh H."/>
            <person name="Sugisawa Y."/>
            <person name="Mise K."/>
            <person name="Xu Z."/>
            <person name="Kuniyasu M."/>
            <person name="Ushijima N."/>
            <person name="Kawano K."/>
            <person name="Kobayashi E."/>
            <person name="Shiratori Y."/>
            <person name="Masuda Y."/>
            <person name="Senoo K."/>
        </authorList>
    </citation>
    <scope>NUCLEOTIDE SEQUENCE [LARGE SCALE GENOMIC DNA]</scope>
    <source>
        <strain evidence="12">W79</strain>
    </source>
</reference>
<keyword evidence="5 9" id="KW-1133">Transmembrane helix</keyword>
<accession>A0AA48K929</accession>
<dbReference type="AlphaFoldDB" id="A0AA48K929"/>
<proteinExistence type="inferred from homology"/>
<dbReference type="GO" id="GO:0005886">
    <property type="term" value="C:plasma membrane"/>
    <property type="evidence" value="ECO:0007669"/>
    <property type="project" value="UniProtKB-SubCell"/>
</dbReference>
<dbReference type="SMART" id="SM00283">
    <property type="entry name" value="MA"/>
    <property type="match status" value="1"/>
</dbReference>
<dbReference type="InterPro" id="IPR051310">
    <property type="entry name" value="MCP_chemotaxis"/>
</dbReference>
<sequence length="524" mass="56283">MKLSLSTRLWLIMGYASASLAVLALLGLASLNSSLNQERRSQITTLLHTAENVCAHFHELAQKGELTEAQAQAKAEEVLVSLRHEDTYYFVRDDKDIMRVHVNPARIGKVDPGFRMPDGRTSGEVGRALLANQRIAFMEIRNAKPGGQELFPKLNGLIEFKPWKWAIGIGFFTDDIQSAFWSQAWRQLLIGGLLLAGMTAMATWVARSILGQLGGDPAYATDIVRQMAAGDFRINIRHSGSADSLLGAMGHMEKDLRVMIQGIMDVSTQSASGTTELSAAAGELNDTTLDLSRSSDQQREAMLSSASALEEVTASIRAVSDRLATAQALAADSHKVTEGAIVLAADTTRTMDGIRQSSESVSRITTVIADIARQTNLLSLNAAIEAAKAGQQGKGFAVVAEEIRKLAERSGAAAKEIAALIDESGQWVREGAASVEKVVQSLEAIRDNARERASGVVAITLAIEEQAKASEDVNKAVSMTASLTERNASAANQLAASITETKRTIDDLASLSTKLRDLVHGFRV</sequence>
<dbReference type="InterPro" id="IPR004089">
    <property type="entry name" value="MCPsignal_dom"/>
</dbReference>
<keyword evidence="6 9" id="KW-0472">Membrane</keyword>
<name>A0AA48K929_9BACT</name>
<dbReference type="PANTHER" id="PTHR43531">
    <property type="entry name" value="PROTEIN ICFG"/>
    <property type="match status" value="1"/>
</dbReference>
<protein>
    <submittedName>
        <fullName evidence="11">Methyl-accepting chemotaxis protein</fullName>
    </submittedName>
</protein>
<evidence type="ECO:0000256" key="2">
    <source>
        <dbReference type="ARBA" id="ARBA00022475"/>
    </source>
</evidence>
<evidence type="ECO:0000256" key="1">
    <source>
        <dbReference type="ARBA" id="ARBA00004651"/>
    </source>
</evidence>
<dbReference type="PRINTS" id="PR00260">
    <property type="entry name" value="CHEMTRNSDUCR"/>
</dbReference>
<dbReference type="InterPro" id="IPR033480">
    <property type="entry name" value="sCache_2"/>
</dbReference>
<comment type="similarity">
    <text evidence="7">Belongs to the methyl-accepting chemotaxis (MCP) protein family.</text>
</comment>
<dbReference type="KEGG" id="msil:METEAL_18840"/>
<keyword evidence="4 9" id="KW-0812">Transmembrane</keyword>
<feature type="transmembrane region" description="Helical" evidence="9">
    <location>
        <begin position="188"/>
        <end position="206"/>
    </location>
</feature>
<keyword evidence="12" id="KW-1185">Reference proteome</keyword>
<dbReference type="Proteomes" id="UP001238179">
    <property type="component" value="Chromosome"/>
</dbReference>
<keyword evidence="2" id="KW-1003">Cell membrane</keyword>
<dbReference type="GO" id="GO:0006935">
    <property type="term" value="P:chemotaxis"/>
    <property type="evidence" value="ECO:0007669"/>
    <property type="project" value="UniProtKB-KW"/>
</dbReference>
<dbReference type="GO" id="GO:0004888">
    <property type="term" value="F:transmembrane signaling receptor activity"/>
    <property type="evidence" value="ECO:0007669"/>
    <property type="project" value="InterPro"/>
</dbReference>
<dbReference type="SUPFAM" id="SSF58104">
    <property type="entry name" value="Methyl-accepting chemotaxis protein (MCP) signaling domain"/>
    <property type="match status" value="1"/>
</dbReference>
<dbReference type="PANTHER" id="PTHR43531:SF11">
    <property type="entry name" value="METHYL-ACCEPTING CHEMOTAXIS PROTEIN 3"/>
    <property type="match status" value="1"/>
</dbReference>
<evidence type="ECO:0000256" key="9">
    <source>
        <dbReference type="SAM" id="Phobius"/>
    </source>
</evidence>
<dbReference type="Pfam" id="PF00015">
    <property type="entry name" value="MCPsignal"/>
    <property type="match status" value="1"/>
</dbReference>
<gene>
    <name evidence="11" type="ORF">METEAL_18840</name>
</gene>
<dbReference type="InterPro" id="IPR004090">
    <property type="entry name" value="Chemotax_Me-accpt_rcpt"/>
</dbReference>
<evidence type="ECO:0000256" key="6">
    <source>
        <dbReference type="ARBA" id="ARBA00023136"/>
    </source>
</evidence>
<evidence type="ECO:0000256" key="7">
    <source>
        <dbReference type="ARBA" id="ARBA00029447"/>
    </source>
</evidence>
<dbReference type="Gene3D" id="1.10.287.950">
    <property type="entry name" value="Methyl-accepting chemotaxis protein"/>
    <property type="match status" value="1"/>
</dbReference>
<dbReference type="RefSeq" id="WP_316415624.1">
    <property type="nucleotide sequence ID" value="NZ_AP027080.1"/>
</dbReference>
<evidence type="ECO:0000256" key="8">
    <source>
        <dbReference type="PROSITE-ProRule" id="PRU00284"/>
    </source>
</evidence>
<dbReference type="PROSITE" id="PS50111">
    <property type="entry name" value="CHEMOTAXIS_TRANSDUC_2"/>
    <property type="match status" value="1"/>
</dbReference>
<evidence type="ECO:0000259" key="10">
    <source>
        <dbReference type="PROSITE" id="PS50111"/>
    </source>
</evidence>
<evidence type="ECO:0000313" key="12">
    <source>
        <dbReference type="Proteomes" id="UP001238179"/>
    </source>
</evidence>
<dbReference type="EMBL" id="AP027080">
    <property type="protein sequence ID" value="BDU72710.1"/>
    <property type="molecule type" value="Genomic_DNA"/>
</dbReference>
<evidence type="ECO:0000256" key="5">
    <source>
        <dbReference type="ARBA" id="ARBA00022989"/>
    </source>
</evidence>
<evidence type="ECO:0000313" key="11">
    <source>
        <dbReference type="EMBL" id="BDU72710.1"/>
    </source>
</evidence>
<dbReference type="SMART" id="SM01049">
    <property type="entry name" value="Cache_2"/>
    <property type="match status" value="1"/>
</dbReference>
<evidence type="ECO:0000256" key="3">
    <source>
        <dbReference type="ARBA" id="ARBA00022500"/>
    </source>
</evidence>
<dbReference type="Pfam" id="PF17200">
    <property type="entry name" value="sCache_2"/>
    <property type="match status" value="1"/>
</dbReference>
<evidence type="ECO:0000256" key="4">
    <source>
        <dbReference type="ARBA" id="ARBA00022692"/>
    </source>
</evidence>
<organism evidence="11 12">
    <name type="scientific">Mesoterricola silvestris</name>
    <dbReference type="NCBI Taxonomy" id="2927979"/>
    <lineage>
        <taxon>Bacteria</taxon>
        <taxon>Pseudomonadati</taxon>
        <taxon>Acidobacteriota</taxon>
        <taxon>Holophagae</taxon>
        <taxon>Holophagales</taxon>
        <taxon>Holophagaceae</taxon>
        <taxon>Mesoterricola</taxon>
    </lineage>
</organism>